<dbReference type="EMBL" id="BARS01031682">
    <property type="protein sequence ID" value="GAG20904.1"/>
    <property type="molecule type" value="Genomic_DNA"/>
</dbReference>
<dbReference type="AlphaFoldDB" id="X0VR64"/>
<accession>X0VR64</accession>
<reference evidence="1" key="1">
    <citation type="journal article" date="2014" name="Front. Microbiol.">
        <title>High frequency of phylogenetically diverse reductive dehalogenase-homologous genes in deep subseafloor sedimentary metagenomes.</title>
        <authorList>
            <person name="Kawai M."/>
            <person name="Futagami T."/>
            <person name="Toyoda A."/>
            <person name="Takaki Y."/>
            <person name="Nishi S."/>
            <person name="Hori S."/>
            <person name="Arai W."/>
            <person name="Tsubouchi T."/>
            <person name="Morono Y."/>
            <person name="Uchiyama I."/>
            <person name="Ito T."/>
            <person name="Fujiyama A."/>
            <person name="Inagaki F."/>
            <person name="Takami H."/>
        </authorList>
    </citation>
    <scope>NUCLEOTIDE SEQUENCE</scope>
    <source>
        <strain evidence="1">Expedition CK06-06</strain>
    </source>
</reference>
<organism evidence="1">
    <name type="scientific">marine sediment metagenome</name>
    <dbReference type="NCBI Taxonomy" id="412755"/>
    <lineage>
        <taxon>unclassified sequences</taxon>
        <taxon>metagenomes</taxon>
        <taxon>ecological metagenomes</taxon>
    </lineage>
</organism>
<proteinExistence type="predicted"/>
<name>X0VR64_9ZZZZ</name>
<protein>
    <submittedName>
        <fullName evidence="1">Uncharacterized protein</fullName>
    </submittedName>
</protein>
<gene>
    <name evidence="1" type="ORF">S01H1_49271</name>
</gene>
<comment type="caution">
    <text evidence="1">The sequence shown here is derived from an EMBL/GenBank/DDBJ whole genome shotgun (WGS) entry which is preliminary data.</text>
</comment>
<feature type="non-terminal residue" evidence="1">
    <location>
        <position position="191"/>
    </location>
</feature>
<evidence type="ECO:0000313" key="1">
    <source>
        <dbReference type="EMBL" id="GAG20904.1"/>
    </source>
</evidence>
<sequence>MKKGHKVRQIVDKANSKAKKLKPKCFFSSCNELAINSHSQSMGRSLRNISVDGKVIGLDINPFDSPADVNDWFKEIGIRQASRFKGFCQKHDDEFFKAVDSFGVDDVGKKTLARLAFRTFAMEVRIKEQAFCMVSTIIKRIACLGLPFPDDLYYFNLGREYFLKNDVPYYLNKFETMLDLNNYHDVESAVF</sequence>